<dbReference type="InterPro" id="IPR023032">
    <property type="entry name" value="tRNA_MAMT_biosynth_bifunc_MnmC"/>
</dbReference>
<evidence type="ECO:0000313" key="13">
    <source>
        <dbReference type="EMBL" id="RKF19595.1"/>
    </source>
</evidence>
<evidence type="ECO:0000313" key="14">
    <source>
        <dbReference type="Proteomes" id="UP000286482"/>
    </source>
</evidence>
<comment type="similarity">
    <text evidence="10">In the N-terminal section; belongs to the methyltransferase superfamily. tRNA (mnm(5)s(2)U34)-methyltransferase family.</text>
</comment>
<dbReference type="GO" id="GO:0002098">
    <property type="term" value="P:tRNA wobble uridine modification"/>
    <property type="evidence" value="ECO:0007669"/>
    <property type="project" value="TreeGrafter"/>
</dbReference>
<keyword evidence="5 10" id="KW-0949">S-adenosyl-L-methionine</keyword>
<dbReference type="Gene3D" id="3.50.50.60">
    <property type="entry name" value="FAD/NAD(P)-binding domain"/>
    <property type="match status" value="1"/>
</dbReference>
<dbReference type="GO" id="GO:0032259">
    <property type="term" value="P:methylation"/>
    <property type="evidence" value="ECO:0007669"/>
    <property type="project" value="UniProtKB-KW"/>
</dbReference>
<dbReference type="SUPFAM" id="SSF51905">
    <property type="entry name" value="FAD/NAD(P)-binding domain"/>
    <property type="match status" value="1"/>
</dbReference>
<dbReference type="PANTHER" id="PTHR13847:SF283">
    <property type="entry name" value="TRNA 5-METHYLAMINOMETHYL-2-THIOURIDINE BIOSYNTHESIS BIFUNCTIONAL PROTEIN MNMC"/>
    <property type="match status" value="1"/>
</dbReference>
<gene>
    <name evidence="10 13" type="primary">mnmC</name>
    <name evidence="13" type="ORF">DBZ36_03775</name>
</gene>
<dbReference type="GO" id="GO:0050660">
    <property type="term" value="F:flavin adenine dinucleotide binding"/>
    <property type="evidence" value="ECO:0007669"/>
    <property type="project" value="UniProtKB-UniRule"/>
</dbReference>
<dbReference type="Pfam" id="PF05430">
    <property type="entry name" value="Methyltransf_30"/>
    <property type="match status" value="1"/>
</dbReference>
<feature type="domain" description="FAD dependent oxidoreductase" evidence="11">
    <location>
        <begin position="276"/>
        <end position="638"/>
    </location>
</feature>
<dbReference type="Gene3D" id="3.40.50.150">
    <property type="entry name" value="Vaccinia Virus protein VP39"/>
    <property type="match status" value="1"/>
</dbReference>
<dbReference type="GO" id="GO:0016645">
    <property type="term" value="F:oxidoreductase activity, acting on the CH-NH group of donors"/>
    <property type="evidence" value="ECO:0007669"/>
    <property type="project" value="InterPro"/>
</dbReference>
<dbReference type="InterPro" id="IPR036188">
    <property type="entry name" value="FAD/NAD-bd_sf"/>
</dbReference>
<comment type="catalytic activity">
    <reaction evidence="10">
        <text>5-aminomethyl-2-thiouridine(34) in tRNA + S-adenosyl-L-methionine = 5-methylaminomethyl-2-thiouridine(34) in tRNA + S-adenosyl-L-homocysteine + H(+)</text>
        <dbReference type="Rhea" id="RHEA:19569"/>
        <dbReference type="Rhea" id="RHEA-COMP:10195"/>
        <dbReference type="Rhea" id="RHEA-COMP:10197"/>
        <dbReference type="ChEBI" id="CHEBI:15378"/>
        <dbReference type="ChEBI" id="CHEBI:57856"/>
        <dbReference type="ChEBI" id="CHEBI:59789"/>
        <dbReference type="ChEBI" id="CHEBI:74454"/>
        <dbReference type="ChEBI" id="CHEBI:74455"/>
        <dbReference type="EC" id="2.1.1.61"/>
    </reaction>
</comment>
<evidence type="ECO:0000256" key="9">
    <source>
        <dbReference type="ARBA" id="ARBA00023268"/>
    </source>
</evidence>
<keyword evidence="14" id="KW-1185">Reference proteome</keyword>
<dbReference type="InterPro" id="IPR006076">
    <property type="entry name" value="FAD-dep_OxRdtase"/>
</dbReference>
<dbReference type="GO" id="GO:0004808">
    <property type="term" value="F:tRNA (5-methylaminomethyl-2-thiouridylate)(34)-methyltransferase activity"/>
    <property type="evidence" value="ECO:0007669"/>
    <property type="project" value="UniProtKB-EC"/>
</dbReference>
<evidence type="ECO:0000256" key="2">
    <source>
        <dbReference type="ARBA" id="ARBA00022603"/>
    </source>
</evidence>
<dbReference type="Proteomes" id="UP000286482">
    <property type="component" value="Unassembled WGS sequence"/>
</dbReference>
<comment type="similarity">
    <text evidence="10">In the C-terminal section; belongs to the DAO family.</text>
</comment>
<dbReference type="AlphaFoldDB" id="A0A420EFW1"/>
<dbReference type="NCBIfam" id="TIGR03197">
    <property type="entry name" value="MnmC_Cterm"/>
    <property type="match status" value="1"/>
</dbReference>
<dbReference type="InterPro" id="IPR017610">
    <property type="entry name" value="tRNA_S-uridine_synth_MnmC_C"/>
</dbReference>
<dbReference type="RefSeq" id="WP_120353600.1">
    <property type="nucleotide sequence ID" value="NZ_RAQO01000004.1"/>
</dbReference>
<dbReference type="OrthoDB" id="9786494at2"/>
<evidence type="ECO:0000256" key="3">
    <source>
        <dbReference type="ARBA" id="ARBA00022630"/>
    </source>
</evidence>
<feature type="region of interest" description="tRNA (mnm(5)s(2)U34)-methyltransferase" evidence="10">
    <location>
        <begin position="1"/>
        <end position="249"/>
    </location>
</feature>
<keyword evidence="6 10" id="KW-0819">tRNA processing</keyword>
<protein>
    <recommendedName>
        <fullName evidence="10">tRNA 5-methylaminomethyl-2-thiouridine biosynthesis bifunctional protein MnmC</fullName>
        <shortName evidence="10">tRNA mnm(5)s(2)U biosynthesis bifunctional protein</shortName>
    </recommendedName>
    <domain>
        <recommendedName>
            <fullName evidence="10">tRNA (mnm(5)s(2)U34)-methyltransferase</fullName>
            <ecNumber evidence="10">2.1.1.61</ecNumber>
        </recommendedName>
    </domain>
    <domain>
        <recommendedName>
            <fullName evidence="10">FAD-dependent cmnm(5)s(2)U34 oxidoreductase</fullName>
            <ecNumber evidence="10">1.5.-.-</ecNumber>
        </recommendedName>
    </domain>
</protein>
<dbReference type="NCBIfam" id="NF033855">
    <property type="entry name" value="tRNA_MNMC2"/>
    <property type="match status" value="1"/>
</dbReference>
<evidence type="ECO:0000256" key="10">
    <source>
        <dbReference type="HAMAP-Rule" id="MF_01102"/>
    </source>
</evidence>
<evidence type="ECO:0000256" key="5">
    <source>
        <dbReference type="ARBA" id="ARBA00022691"/>
    </source>
</evidence>
<accession>A0A420EFW1</accession>
<dbReference type="InterPro" id="IPR047785">
    <property type="entry name" value="tRNA_MNMC2"/>
</dbReference>
<dbReference type="InterPro" id="IPR029063">
    <property type="entry name" value="SAM-dependent_MTases_sf"/>
</dbReference>
<keyword evidence="1 10" id="KW-0963">Cytoplasm</keyword>
<comment type="function">
    <text evidence="10">Catalyzes the last two steps in the biosynthesis of 5-methylaminomethyl-2-thiouridine (mnm(5)s(2)U) at the wobble position (U34) in tRNA. Catalyzes the FAD-dependent demodification of cmnm(5)s(2)U34 to nm(5)s(2)U34, followed by the transfer of a methyl group from S-adenosyl-L-methionine to nm(5)s(2)U34, to form mnm(5)s(2)U34.</text>
</comment>
<name>A0A420EFW1_9ALTE</name>
<dbReference type="GO" id="GO:0005737">
    <property type="term" value="C:cytoplasm"/>
    <property type="evidence" value="ECO:0007669"/>
    <property type="project" value="UniProtKB-SubCell"/>
</dbReference>
<dbReference type="HAMAP" id="MF_01102">
    <property type="entry name" value="MnmC"/>
    <property type="match status" value="1"/>
</dbReference>
<evidence type="ECO:0000256" key="7">
    <source>
        <dbReference type="ARBA" id="ARBA00022827"/>
    </source>
</evidence>
<evidence type="ECO:0000256" key="1">
    <source>
        <dbReference type="ARBA" id="ARBA00022490"/>
    </source>
</evidence>
<keyword evidence="3 10" id="KW-0285">Flavoprotein</keyword>
<sequence>MQPNASTNTVYQSSVQYAKLDWNDEQMPVATDFEDVYFSKHDGLEESRYVFLAQNRLSEKLLHESNDRITIAESGFGTGLNLLACCELLASLASKKAIHFISFEKYPLRRSDLKRALQSWPSLKEYADELISVYPEQLLPGCNRLHFHQQQITLDLWIGDIQDSLSKLVPHPEGLIDCWFLDGFSPTKNPEMWNQPLFDAMAFHSKNKASFATFTAAGFVRRGLQQAGFTCEKTKGFAVKRHMLRGHYLRPETQLKNTAADARFISNYTKPEQQTIAVIGAGIAGCNMAYALTRRGFKVCLLEQEATAAQSASGNPQGAIYPLLLNAEPHLNQFYWQACAYQRRLVEKLSLLGEDIPHQFCGVFESDYDLKSETKHIKLAQLYQDFEALEYLDAQTADARHGLSLGLPGLWHPNAGWLSPAHLCQALLNQSHASGNLEQIYNCKIESFRTTNDSVSLSYHARDKQHSTQERSFSAMVVCNGHQIKEFSQAKDYPIQVVGGQIEQIHTNEQLQKLNSVICYKGYLTPANQNLHCLGASHRFEQESREPSDVERQQNVANLGKILTGEHQHFRSRVSVRGMLRDHCPMVGPMPDYSQILEPSYRDHWQQQLLAQHPHCYCFAGLGARGLSTAALGAEVLASELAAEAIPLHTQTFHAMAPGRMLLRRLRKNRPLLADSTFR</sequence>
<keyword evidence="8 10" id="KW-0560">Oxidoreductase</keyword>
<evidence type="ECO:0000256" key="8">
    <source>
        <dbReference type="ARBA" id="ARBA00023002"/>
    </source>
</evidence>
<reference evidence="13 14" key="1">
    <citation type="submission" date="2018-09" db="EMBL/GenBank/DDBJ databases">
        <authorList>
            <person name="Wang Z."/>
        </authorList>
    </citation>
    <scope>NUCLEOTIDE SEQUENCE [LARGE SCALE GENOMIC DNA]</scope>
    <source>
        <strain evidence="13 14">ALS 81</strain>
    </source>
</reference>
<organism evidence="13 14">
    <name type="scientific">Alginatibacterium sediminis</name>
    <dbReference type="NCBI Taxonomy" id="2164068"/>
    <lineage>
        <taxon>Bacteria</taxon>
        <taxon>Pseudomonadati</taxon>
        <taxon>Pseudomonadota</taxon>
        <taxon>Gammaproteobacteria</taxon>
        <taxon>Alteromonadales</taxon>
        <taxon>Alteromonadaceae</taxon>
        <taxon>Alginatibacterium</taxon>
    </lineage>
</organism>
<keyword evidence="4 10" id="KW-0808">Transferase</keyword>
<keyword evidence="7 10" id="KW-0274">FAD</keyword>
<dbReference type="PANTHER" id="PTHR13847">
    <property type="entry name" value="SARCOSINE DEHYDROGENASE-RELATED"/>
    <property type="match status" value="1"/>
</dbReference>
<dbReference type="NCBIfam" id="NF002481">
    <property type="entry name" value="PRK01747.1-2"/>
    <property type="match status" value="1"/>
</dbReference>
<feature type="region of interest" description="FAD-dependent cmnm(5)s(2)U34 oxidoreductase" evidence="10">
    <location>
        <begin position="279"/>
        <end position="679"/>
    </location>
</feature>
<evidence type="ECO:0000256" key="4">
    <source>
        <dbReference type="ARBA" id="ARBA00022679"/>
    </source>
</evidence>
<keyword evidence="9 10" id="KW-0511">Multifunctional enzyme</keyword>
<dbReference type="EMBL" id="RAQO01000004">
    <property type="protein sequence ID" value="RKF19595.1"/>
    <property type="molecule type" value="Genomic_DNA"/>
</dbReference>
<comment type="caution">
    <text evidence="13">The sequence shown here is derived from an EMBL/GenBank/DDBJ whole genome shotgun (WGS) entry which is preliminary data.</text>
</comment>
<dbReference type="Gene3D" id="3.30.9.10">
    <property type="entry name" value="D-Amino Acid Oxidase, subunit A, domain 2"/>
    <property type="match status" value="1"/>
</dbReference>
<proteinExistence type="inferred from homology"/>
<keyword evidence="2 10" id="KW-0489">Methyltransferase</keyword>
<dbReference type="InterPro" id="IPR008471">
    <property type="entry name" value="MnmC-like_methylTransf"/>
</dbReference>
<dbReference type="EC" id="2.1.1.61" evidence="10"/>
<comment type="cofactor">
    <cofactor evidence="10">
        <name>FAD</name>
        <dbReference type="ChEBI" id="CHEBI:57692"/>
    </cofactor>
</comment>
<dbReference type="EC" id="1.5.-.-" evidence="10"/>
<evidence type="ECO:0000256" key="6">
    <source>
        <dbReference type="ARBA" id="ARBA00022694"/>
    </source>
</evidence>
<evidence type="ECO:0000259" key="11">
    <source>
        <dbReference type="Pfam" id="PF01266"/>
    </source>
</evidence>
<feature type="domain" description="MnmC-like methyltransferase" evidence="12">
    <location>
        <begin position="122"/>
        <end position="247"/>
    </location>
</feature>
<comment type="subcellular location">
    <subcellularLocation>
        <location evidence="10">Cytoplasm</location>
    </subcellularLocation>
</comment>
<evidence type="ECO:0000259" key="12">
    <source>
        <dbReference type="Pfam" id="PF05430"/>
    </source>
</evidence>
<dbReference type="Pfam" id="PF01266">
    <property type="entry name" value="DAO"/>
    <property type="match status" value="1"/>
</dbReference>